<protein>
    <submittedName>
        <fullName evidence="1">Uncharacterized protein</fullName>
    </submittedName>
</protein>
<organism evidence="1 2">
    <name type="scientific">Litchfieldella qijiaojingensis</name>
    <dbReference type="NCBI Taxonomy" id="980347"/>
    <lineage>
        <taxon>Bacteria</taxon>
        <taxon>Pseudomonadati</taxon>
        <taxon>Pseudomonadota</taxon>
        <taxon>Gammaproteobacteria</taxon>
        <taxon>Oceanospirillales</taxon>
        <taxon>Halomonadaceae</taxon>
        <taxon>Litchfieldella</taxon>
    </lineage>
</organism>
<dbReference type="EMBL" id="BMXS01000007">
    <property type="protein sequence ID" value="GGX91294.1"/>
    <property type="molecule type" value="Genomic_DNA"/>
</dbReference>
<comment type="caution">
    <text evidence="1">The sequence shown here is derived from an EMBL/GenBank/DDBJ whole genome shotgun (WGS) entry which is preliminary data.</text>
</comment>
<gene>
    <name evidence="1" type="ORF">GCM10007160_18490</name>
</gene>
<name>A0ABQ2YPP8_9GAMM</name>
<sequence length="61" mass="7015">MIPPLENHCGSWVITHRQTGKPVLETFSESTAEAVNRQKYKVETAAEYLARINQQIKEEDQ</sequence>
<accession>A0ABQ2YPP8</accession>
<keyword evidence="2" id="KW-1185">Reference proteome</keyword>
<dbReference type="Proteomes" id="UP000653056">
    <property type="component" value="Unassembled WGS sequence"/>
</dbReference>
<reference evidence="2" key="1">
    <citation type="journal article" date="2019" name="Int. J. Syst. Evol. Microbiol.">
        <title>The Global Catalogue of Microorganisms (GCM) 10K type strain sequencing project: providing services to taxonomists for standard genome sequencing and annotation.</title>
        <authorList>
            <consortium name="The Broad Institute Genomics Platform"/>
            <consortium name="The Broad Institute Genome Sequencing Center for Infectious Disease"/>
            <person name="Wu L."/>
            <person name="Ma J."/>
        </authorList>
    </citation>
    <scope>NUCLEOTIDE SEQUENCE [LARGE SCALE GENOMIC DNA]</scope>
    <source>
        <strain evidence="2">KCTC 22228</strain>
    </source>
</reference>
<evidence type="ECO:0000313" key="1">
    <source>
        <dbReference type="EMBL" id="GGX91294.1"/>
    </source>
</evidence>
<proteinExistence type="predicted"/>
<evidence type="ECO:0000313" key="2">
    <source>
        <dbReference type="Proteomes" id="UP000653056"/>
    </source>
</evidence>